<dbReference type="OrthoDB" id="334783at2"/>
<dbReference type="Proteomes" id="UP000256977">
    <property type="component" value="Unassembled WGS sequence"/>
</dbReference>
<evidence type="ECO:0000313" key="3">
    <source>
        <dbReference type="Proteomes" id="UP000256977"/>
    </source>
</evidence>
<feature type="domain" description="Aminoglycoside phosphotransferase" evidence="1">
    <location>
        <begin position="39"/>
        <end position="246"/>
    </location>
</feature>
<organism evidence="2 3">
    <name type="scientific">Cohnella phaseoli</name>
    <dbReference type="NCBI Taxonomy" id="456490"/>
    <lineage>
        <taxon>Bacteria</taxon>
        <taxon>Bacillati</taxon>
        <taxon>Bacillota</taxon>
        <taxon>Bacilli</taxon>
        <taxon>Bacillales</taxon>
        <taxon>Paenibacillaceae</taxon>
        <taxon>Cohnella</taxon>
    </lineage>
</organism>
<dbReference type="InterPro" id="IPR011009">
    <property type="entry name" value="Kinase-like_dom_sf"/>
</dbReference>
<dbReference type="RefSeq" id="WP_116065316.1">
    <property type="nucleotide sequence ID" value="NZ_QRDZ01000045.1"/>
</dbReference>
<accession>A0A3D9HZU0</accession>
<dbReference type="GO" id="GO:0016301">
    <property type="term" value="F:kinase activity"/>
    <property type="evidence" value="ECO:0007669"/>
    <property type="project" value="UniProtKB-KW"/>
</dbReference>
<evidence type="ECO:0000313" key="2">
    <source>
        <dbReference type="EMBL" id="RED55017.1"/>
    </source>
</evidence>
<keyword evidence="2" id="KW-0418">Kinase</keyword>
<dbReference type="InterPro" id="IPR051678">
    <property type="entry name" value="AGP_Transferase"/>
</dbReference>
<proteinExistence type="predicted"/>
<dbReference type="AlphaFoldDB" id="A0A3D9HZU0"/>
<gene>
    <name evidence="2" type="ORF">DFP98_14525</name>
</gene>
<dbReference type="Gene3D" id="3.90.1200.10">
    <property type="match status" value="1"/>
</dbReference>
<sequence>MREALQTVAEHIISNARLLRWRELKGGVSAQVIGLELELGDGSLRKIIIRRHGATDLARDPDIARHEFQLLGLLHSAGLAVPAPIFAEASSDLLGSPYIAIEFIESQGEVDRMAIPDFLGQLAAHLFAIHQAELPLTELSFLSQQADAVSAKLAARPAQLDASLSEGRIREALDSVWPLPQANRSVLLHGDYWPGNTLWRGGKLAAVIDWEDVAIGDPLADVGNARLEVLWAYGPEAMEEFTQHYRSLAKGTGFSQLPYWDLYAALRPASQLSRWGLEPSVERTMRERHLSFVDRALAELR</sequence>
<dbReference type="SUPFAM" id="SSF56112">
    <property type="entry name" value="Protein kinase-like (PK-like)"/>
    <property type="match status" value="1"/>
</dbReference>
<reference evidence="2 3" key="1">
    <citation type="submission" date="2018-07" db="EMBL/GenBank/DDBJ databases">
        <title>Genomic Encyclopedia of Type Strains, Phase III (KMG-III): the genomes of soil and plant-associated and newly described type strains.</title>
        <authorList>
            <person name="Whitman W."/>
        </authorList>
    </citation>
    <scope>NUCLEOTIDE SEQUENCE [LARGE SCALE GENOMIC DNA]</scope>
    <source>
        <strain evidence="2 3">CECT 7287</strain>
    </source>
</reference>
<protein>
    <submittedName>
        <fullName evidence="2">Aminoglycoside phosphotransferase (APT) family kinase protein</fullName>
    </submittedName>
</protein>
<dbReference type="Pfam" id="PF01636">
    <property type="entry name" value="APH"/>
    <property type="match status" value="1"/>
</dbReference>
<dbReference type="PANTHER" id="PTHR21310">
    <property type="entry name" value="AMINOGLYCOSIDE PHOSPHOTRANSFERASE-RELATED-RELATED"/>
    <property type="match status" value="1"/>
</dbReference>
<dbReference type="Gene3D" id="3.30.200.20">
    <property type="entry name" value="Phosphorylase Kinase, domain 1"/>
    <property type="match status" value="1"/>
</dbReference>
<dbReference type="InterPro" id="IPR002575">
    <property type="entry name" value="Aminoglycoside_PTrfase"/>
</dbReference>
<comment type="caution">
    <text evidence="2">The sequence shown here is derived from an EMBL/GenBank/DDBJ whole genome shotgun (WGS) entry which is preliminary data.</text>
</comment>
<name>A0A3D9HZU0_9BACL</name>
<evidence type="ECO:0000259" key="1">
    <source>
        <dbReference type="Pfam" id="PF01636"/>
    </source>
</evidence>
<dbReference type="EMBL" id="QRDZ01000045">
    <property type="protein sequence ID" value="RED55017.1"/>
    <property type="molecule type" value="Genomic_DNA"/>
</dbReference>
<keyword evidence="2" id="KW-0808">Transferase</keyword>
<keyword evidence="3" id="KW-1185">Reference proteome</keyword>